<comment type="caution">
    <text evidence="2">The sequence shown here is derived from an EMBL/GenBank/DDBJ whole genome shotgun (WGS) entry which is preliminary data.</text>
</comment>
<evidence type="ECO:0000256" key="1">
    <source>
        <dbReference type="SAM" id="MobiDB-lite"/>
    </source>
</evidence>
<dbReference type="Proteomes" id="UP000186817">
    <property type="component" value="Unassembled WGS sequence"/>
</dbReference>
<evidence type="ECO:0000313" key="3">
    <source>
        <dbReference type="Proteomes" id="UP000186817"/>
    </source>
</evidence>
<proteinExistence type="predicted"/>
<sequence length="1719" mass="190408">MTSCAHAFAKVPKDTLHRMEKLEHVTASHLLHPCKHLAEKNLYHRIQKIRKIAMLEADSALVDLHTKELATAQEVFRSCRFHIHIMPAGAKDPQVLQRELRERSKHRRLSESFMDLVRDGLNSVGDVHGTNFKMKTGFTPDKANDVQDKTFFNLNNPTEQDRFHWNYTYEANSTQNPQYKYTFPGGTAWLRLFKPKVHAWLGFTMNLSSHMPDITQAPHETVDILVQSYADLDLDIGTAADFDEDRSSSVLHNMLDVFPIPILSKLKTDTAQFMHPFTFHIGGTPITVTPGWSINMKIFHIGQLKGTMRVGLETKLLSRGTMHFDTTFGEQHNFSVEMKNVNFTSPAWLLFTKHFQLGVEFEPNIWVKGGFGFLQDVELGFGFRPYCNISITEQSDELMGGSETNELAIYPYRVVGLPFGSCFALKISANGQYKTTACQVSVGGVIRFQNKVEIFEFPPTTQKRLLTDPIKVDVLKDGKETVATGEIVCQKLVNGKCEPHPTQVRMVVGNQEVLVDLGIYFQANALSELEINMQSISVRVPMFTLDHSATALQKVVGQEENRKTLELCLCHNGREMCSKLKAKFPGENQLFTSDTIWELGPVFTENWLTKPVADLAQGQSANEQRLQNKVAVRANGTIIATGMVLQTNVKEEKPLNSIEDLESERKEAMQTLPTQVMLMDAANPNKMVGSCQIELDIMPVEYGAFWVQPFEGDRFVAGLSYTFAWATHGAVAGSYYSFTIALHEVTGEQCAGVGKQFTSKDIEVKCSKDPRVKVHRYYGGHLPCVFENEVVCPPEAAGKTVIALASWHDAMNLPHFMESNAFFCDHPTGRRLNQTAALEAATQLVKNDESVGFGFESQGHHEGLTRKARRAFRSLAKHCHEKPLKYSIGAGINYIQLVKNIPYAGGAMGTGDGKSNPLSGHFTPDGSYVSNPYQLWRLGDDAEHRKRLSDLLPESVCAGGICEGMMLGCQKTKIRPINIPKISYKFSRTFNWIPHVGPSARHVIAYGLMVLPAAVKEAGREAQQMEKALEANGTNQSQPLQTMAEDFQKIFQPEQSRRLQQKPFQTPAGGEFREETLEDMEAFLTTAPFQSGMSERNALRGKHGAFNEMVVQITEPMHYPITEEIMEYLLAADAFRGLEDGREATHGPIKVIGYELLHSPGAADNTQKHSKVKERRPSPSRQRAAGTVQTLSEADSQLWDATRSHHPSQGAVLQTGLGLCAVAAALASSLCVALLARGRRGYSALSSQSEASSDQGPRLLRPPLPLLMGCQPPSHGLLQQRKPPGFTWLFLEAEQLRGDARLPPSVVLAMMRRASPLTYPYILRTRMLLPMKSIARSASNTNQVFARGWVSQVFGSLGMNSTVGELDYVALGQRGGRVDAAKVSALKVRVMDLDLSPHADFALFVNFQHRFAKNLKFKNHILQPDGSFTTVEVPRLSSHDAGLSQWNVFKNAMLMFEVKDPSGHILPLVGVVQLYRTGSGTIGGPVPSRVVLVVAEDQCRTDLPLRRNIRFMESRKPGGTGSHTDLAGSEVQDATAIVPPPSSRCPFDRGEAVKAGAGHAVWELMDKNCGPGSGPIQNRRDGDLKRRSGRRSTARRSGEKSDEKMCFVVAMRRSGVNGTTKCGERIVLPQAVDAVKDSIALWARAGPREEVELYTAARWTLRMPSSTCDLRSKTDSNARSVGSEEAMLAYFRDAPVLRASSSSHAMVLAAAGYPLLISL</sequence>
<evidence type="ECO:0000313" key="2">
    <source>
        <dbReference type="EMBL" id="OLP80854.1"/>
    </source>
</evidence>
<keyword evidence="3" id="KW-1185">Reference proteome</keyword>
<name>A0A1Q9CD39_SYMMI</name>
<gene>
    <name evidence="2" type="ORF">AK812_SmicGene38680</name>
</gene>
<protein>
    <submittedName>
        <fullName evidence="2">Uncharacterized protein</fullName>
    </submittedName>
</protein>
<reference evidence="2 3" key="1">
    <citation type="submission" date="2016-02" db="EMBL/GenBank/DDBJ databases">
        <title>Genome analysis of coral dinoflagellate symbionts highlights evolutionary adaptations to a symbiotic lifestyle.</title>
        <authorList>
            <person name="Aranda M."/>
            <person name="Li Y."/>
            <person name="Liew Y.J."/>
            <person name="Baumgarten S."/>
            <person name="Simakov O."/>
            <person name="Wilson M."/>
            <person name="Piel J."/>
            <person name="Ashoor H."/>
            <person name="Bougouffa S."/>
            <person name="Bajic V.B."/>
            <person name="Ryu T."/>
            <person name="Ravasi T."/>
            <person name="Bayer T."/>
            <person name="Micklem G."/>
            <person name="Kim H."/>
            <person name="Bhak J."/>
            <person name="Lajeunesse T.C."/>
            <person name="Voolstra C.R."/>
        </authorList>
    </citation>
    <scope>NUCLEOTIDE SEQUENCE [LARGE SCALE GENOMIC DNA]</scope>
    <source>
        <strain evidence="2 3">CCMP2467</strain>
    </source>
</reference>
<feature type="region of interest" description="Disordered" evidence="1">
    <location>
        <begin position="1567"/>
        <end position="1599"/>
    </location>
</feature>
<feature type="region of interest" description="Disordered" evidence="1">
    <location>
        <begin position="1160"/>
        <end position="1194"/>
    </location>
</feature>
<dbReference type="EMBL" id="LSRX01001338">
    <property type="protein sequence ID" value="OLP80854.1"/>
    <property type="molecule type" value="Genomic_DNA"/>
</dbReference>
<organism evidence="2 3">
    <name type="scientific">Symbiodinium microadriaticum</name>
    <name type="common">Dinoflagellate</name>
    <name type="synonym">Zooxanthella microadriatica</name>
    <dbReference type="NCBI Taxonomy" id="2951"/>
    <lineage>
        <taxon>Eukaryota</taxon>
        <taxon>Sar</taxon>
        <taxon>Alveolata</taxon>
        <taxon>Dinophyceae</taxon>
        <taxon>Suessiales</taxon>
        <taxon>Symbiodiniaceae</taxon>
        <taxon>Symbiodinium</taxon>
    </lineage>
</organism>
<accession>A0A1Q9CD39</accession>
<dbReference type="OrthoDB" id="413712at2759"/>